<dbReference type="SUPFAM" id="SSF103088">
    <property type="entry name" value="OmpA-like"/>
    <property type="match status" value="1"/>
</dbReference>
<keyword evidence="8" id="KW-1185">Reference proteome</keyword>
<feature type="compositionally biased region" description="Polar residues" evidence="4">
    <location>
        <begin position="98"/>
        <end position="114"/>
    </location>
</feature>
<dbReference type="InterPro" id="IPR025713">
    <property type="entry name" value="MotB-like_N_dom"/>
</dbReference>
<reference evidence="7 8" key="1">
    <citation type="submission" date="2020-08" db="EMBL/GenBank/DDBJ databases">
        <title>Genomic Encyclopedia of Type Strains, Phase IV (KMG-IV): sequencing the most valuable type-strain genomes for metagenomic binning, comparative biology and taxonomic classification.</title>
        <authorList>
            <person name="Goeker M."/>
        </authorList>
    </citation>
    <scope>NUCLEOTIDE SEQUENCE [LARGE SCALE GENOMIC DNA]</scope>
    <source>
        <strain evidence="7 8">DSM 102235</strain>
    </source>
</reference>
<dbReference type="PANTHER" id="PTHR30329:SF21">
    <property type="entry name" value="LIPOPROTEIN YIAD-RELATED"/>
    <property type="match status" value="1"/>
</dbReference>
<accession>A0A7W6DRA7</accession>
<dbReference type="Pfam" id="PF13677">
    <property type="entry name" value="MotB_plug"/>
    <property type="match status" value="1"/>
</dbReference>
<evidence type="ECO:0000256" key="2">
    <source>
        <dbReference type="ARBA" id="ARBA00022692"/>
    </source>
</evidence>
<evidence type="ECO:0000256" key="4">
    <source>
        <dbReference type="SAM" id="MobiDB-lite"/>
    </source>
</evidence>
<dbReference type="InterPro" id="IPR050330">
    <property type="entry name" value="Bact_OuterMem_StrucFunc"/>
</dbReference>
<evidence type="ECO:0000256" key="1">
    <source>
        <dbReference type="ARBA" id="ARBA00004370"/>
    </source>
</evidence>
<keyword evidence="3 5" id="KW-0472">Membrane</keyword>
<evidence type="ECO:0000256" key="3">
    <source>
        <dbReference type="ARBA" id="ARBA00023136"/>
    </source>
</evidence>
<evidence type="ECO:0000313" key="7">
    <source>
        <dbReference type="EMBL" id="MBB3983729.1"/>
    </source>
</evidence>
<evidence type="ECO:0000313" key="8">
    <source>
        <dbReference type="Proteomes" id="UP000541426"/>
    </source>
</evidence>
<keyword evidence="5" id="KW-1133">Transmembrane helix</keyword>
<dbReference type="EMBL" id="JACIEJ010000001">
    <property type="protein sequence ID" value="MBB3983729.1"/>
    <property type="molecule type" value="Genomic_DNA"/>
</dbReference>
<feature type="transmembrane region" description="Helical" evidence="5">
    <location>
        <begin position="30"/>
        <end position="49"/>
    </location>
</feature>
<protein>
    <submittedName>
        <fullName evidence="7">Chemotaxis protein MotB</fullName>
    </submittedName>
</protein>
<evidence type="ECO:0000259" key="6">
    <source>
        <dbReference type="Pfam" id="PF13677"/>
    </source>
</evidence>
<keyword evidence="2 5" id="KW-0812">Transmembrane</keyword>
<name>A0A7W6DRA7_9RHOB</name>
<comment type="subcellular location">
    <subcellularLocation>
        <location evidence="1">Membrane</location>
    </subcellularLocation>
</comment>
<feature type="domain" description="Motility protein B-like N-terminal" evidence="6">
    <location>
        <begin position="14"/>
        <end position="66"/>
    </location>
</feature>
<dbReference type="RefSeq" id="WP_183962282.1">
    <property type="nucleotide sequence ID" value="NZ_BAABBZ010000012.1"/>
</dbReference>
<dbReference type="AlphaFoldDB" id="A0A7W6DRA7"/>
<dbReference type="Proteomes" id="UP000541426">
    <property type="component" value="Unassembled WGS sequence"/>
</dbReference>
<dbReference type="InterPro" id="IPR036737">
    <property type="entry name" value="OmpA-like_sf"/>
</dbReference>
<sequence>MASNNELAPIIIKRKKVVGGEGHHGGAWKVAYADFVTAMMAFFLLMWLLNATTDKQRKGIADYFTPTIAIARLSGGGDGSLGGDSVFSENTLPRMGTGATSLNAASIRGDTTTDSEGKSDEESAEANEQFKEVEDMLMGRGGESMVADELMQHIVTRVTDEGLVIELFETETAPLFTGAATPTPLLEDLAVVLARASEIVTNAMAIEGHTAAYPLVLAEDPSWNVSALRASVFRELLTGDGLDRKRVQRLTSHGDREPSHANPMNVRNNRIEVVFLRDI</sequence>
<dbReference type="Gene3D" id="3.30.1330.60">
    <property type="entry name" value="OmpA-like domain"/>
    <property type="match status" value="1"/>
</dbReference>
<dbReference type="PANTHER" id="PTHR30329">
    <property type="entry name" value="STATOR ELEMENT OF FLAGELLAR MOTOR COMPLEX"/>
    <property type="match status" value="1"/>
</dbReference>
<dbReference type="GO" id="GO:0016020">
    <property type="term" value="C:membrane"/>
    <property type="evidence" value="ECO:0007669"/>
    <property type="project" value="UniProtKB-SubCell"/>
</dbReference>
<evidence type="ECO:0000256" key="5">
    <source>
        <dbReference type="SAM" id="Phobius"/>
    </source>
</evidence>
<proteinExistence type="predicted"/>
<feature type="region of interest" description="Disordered" evidence="4">
    <location>
        <begin position="95"/>
        <end position="127"/>
    </location>
</feature>
<organism evidence="7 8">
    <name type="scientific">Sagittula marina</name>
    <dbReference type="NCBI Taxonomy" id="943940"/>
    <lineage>
        <taxon>Bacteria</taxon>
        <taxon>Pseudomonadati</taxon>
        <taxon>Pseudomonadota</taxon>
        <taxon>Alphaproteobacteria</taxon>
        <taxon>Rhodobacterales</taxon>
        <taxon>Roseobacteraceae</taxon>
        <taxon>Sagittula</taxon>
    </lineage>
</organism>
<comment type="caution">
    <text evidence="7">The sequence shown here is derived from an EMBL/GenBank/DDBJ whole genome shotgun (WGS) entry which is preliminary data.</text>
</comment>
<gene>
    <name evidence="7" type="ORF">GGQ68_000040</name>
</gene>